<feature type="transmembrane region" description="Helical" evidence="2">
    <location>
        <begin position="1262"/>
        <end position="1282"/>
    </location>
</feature>
<feature type="region of interest" description="Disordered" evidence="1">
    <location>
        <begin position="1417"/>
        <end position="1436"/>
    </location>
</feature>
<name>A0AAD7UPT3_9STRA</name>
<keyword evidence="2" id="KW-0812">Transmembrane</keyword>
<accession>A0AAD7UPT3</accession>
<feature type="transmembrane region" description="Helical" evidence="2">
    <location>
        <begin position="948"/>
        <end position="968"/>
    </location>
</feature>
<dbReference type="InterPro" id="IPR009030">
    <property type="entry name" value="Growth_fac_rcpt_cys_sf"/>
</dbReference>
<dbReference type="PANTHER" id="PTHR46967:SF1">
    <property type="entry name" value="KERATIN-ASSOCIATED PROTEIN 16-1-LIKE"/>
    <property type="match status" value="1"/>
</dbReference>
<evidence type="ECO:0000259" key="3">
    <source>
        <dbReference type="Pfam" id="PF07699"/>
    </source>
</evidence>
<comment type="caution">
    <text evidence="4">The sequence shown here is derived from an EMBL/GenBank/DDBJ whole genome shotgun (WGS) entry which is preliminary data.</text>
</comment>
<feature type="transmembrane region" description="Helical" evidence="2">
    <location>
        <begin position="1294"/>
        <end position="1315"/>
    </location>
</feature>
<evidence type="ECO:0000256" key="1">
    <source>
        <dbReference type="SAM" id="MobiDB-lite"/>
    </source>
</evidence>
<feature type="domain" description="Tyrosine-protein kinase ephrin type A/B receptor-like" evidence="3">
    <location>
        <begin position="587"/>
        <end position="634"/>
    </location>
</feature>
<feature type="compositionally biased region" description="Low complexity" evidence="1">
    <location>
        <begin position="1427"/>
        <end position="1436"/>
    </location>
</feature>
<feature type="region of interest" description="Disordered" evidence="1">
    <location>
        <begin position="1360"/>
        <end position="1379"/>
    </location>
</feature>
<feature type="domain" description="Tyrosine-protein kinase ephrin type A/B receptor-like" evidence="3">
    <location>
        <begin position="537"/>
        <end position="584"/>
    </location>
</feature>
<protein>
    <recommendedName>
        <fullName evidence="3">Tyrosine-protein kinase ephrin type A/B receptor-like domain-containing protein</fullName>
    </recommendedName>
</protein>
<feature type="transmembrane region" description="Helical" evidence="2">
    <location>
        <begin position="1049"/>
        <end position="1075"/>
    </location>
</feature>
<dbReference type="Pfam" id="PF07699">
    <property type="entry name" value="Ephrin_rec_like"/>
    <property type="match status" value="2"/>
</dbReference>
<proteinExistence type="predicted"/>
<dbReference type="InterPro" id="IPR011641">
    <property type="entry name" value="Tyr-kin_ephrin_A/B_rcpt-like"/>
</dbReference>
<feature type="compositionally biased region" description="Acidic residues" evidence="1">
    <location>
        <begin position="1117"/>
        <end position="1139"/>
    </location>
</feature>
<feature type="transmembrane region" description="Helical" evidence="2">
    <location>
        <begin position="989"/>
        <end position="1005"/>
    </location>
</feature>
<keyword evidence="2" id="KW-1133">Transmembrane helix</keyword>
<dbReference type="SUPFAM" id="SSF57184">
    <property type="entry name" value="Growth factor receptor domain"/>
    <property type="match status" value="2"/>
</dbReference>
<feature type="transmembrane region" description="Helical" evidence="2">
    <location>
        <begin position="890"/>
        <end position="907"/>
    </location>
</feature>
<keyword evidence="5" id="KW-1185">Reference proteome</keyword>
<evidence type="ECO:0000313" key="4">
    <source>
        <dbReference type="EMBL" id="KAJ8614287.1"/>
    </source>
</evidence>
<feature type="transmembrane region" description="Helical" evidence="2">
    <location>
        <begin position="809"/>
        <end position="828"/>
    </location>
</feature>
<dbReference type="Gene3D" id="2.10.50.10">
    <property type="entry name" value="Tumor Necrosis Factor Receptor, subunit A, domain 2"/>
    <property type="match status" value="5"/>
</dbReference>
<evidence type="ECO:0000313" key="5">
    <source>
        <dbReference type="Proteomes" id="UP001230188"/>
    </source>
</evidence>
<evidence type="ECO:0000256" key="2">
    <source>
        <dbReference type="SAM" id="Phobius"/>
    </source>
</evidence>
<organism evidence="4 5">
    <name type="scientific">Chrysophaeum taylorii</name>
    <dbReference type="NCBI Taxonomy" id="2483200"/>
    <lineage>
        <taxon>Eukaryota</taxon>
        <taxon>Sar</taxon>
        <taxon>Stramenopiles</taxon>
        <taxon>Ochrophyta</taxon>
        <taxon>Pelagophyceae</taxon>
        <taxon>Pelagomonadales</taxon>
        <taxon>Pelagomonadaceae</taxon>
        <taxon>Chrysophaeum</taxon>
    </lineage>
</organism>
<keyword evidence="2" id="KW-0472">Membrane</keyword>
<feature type="region of interest" description="Disordered" evidence="1">
    <location>
        <begin position="1100"/>
        <end position="1157"/>
    </location>
</feature>
<gene>
    <name evidence="4" type="ORF">CTAYLR_001173</name>
</gene>
<dbReference type="Proteomes" id="UP001230188">
    <property type="component" value="Unassembled WGS sequence"/>
</dbReference>
<dbReference type="EMBL" id="JAQMWT010000009">
    <property type="protein sequence ID" value="KAJ8614287.1"/>
    <property type="molecule type" value="Genomic_DNA"/>
</dbReference>
<reference evidence="4" key="1">
    <citation type="submission" date="2023-01" db="EMBL/GenBank/DDBJ databases">
        <title>Metagenome sequencing of chrysophaentin producing Chrysophaeum taylorii.</title>
        <authorList>
            <person name="Davison J."/>
            <person name="Bewley C."/>
        </authorList>
    </citation>
    <scope>NUCLEOTIDE SEQUENCE</scope>
    <source>
        <strain evidence="4">NIES-1699</strain>
    </source>
</reference>
<feature type="compositionally biased region" description="Basic and acidic residues" evidence="1">
    <location>
        <begin position="1417"/>
        <end position="1426"/>
    </location>
</feature>
<sequence>MFSWDHLGVGRDGVYGLFRWNVFFIAGRHLLLARRCWVLRLKLGFLGANSLRRWKLFGIGCKYLLTCRHVLHCRVVHVYELSRGPDESHGRVKHVFVLLRRPVQGCFGANAMPSRLVFRLWQLVLRGMRCRNFRVEKLFGLGGNIVHVVLSRDVCAGYYALGEGSTAQTACAAGTISAGSAGRYSGTGQTYCSKCATGTWSDEGDSACVSSSAGTISPSGTTLTVSIESELVAVVNLTQFAGDTAAQSGFETALTSTLSDFSDYVTLPLVVTVLKSERRRLDESLAANESVISFLVETNYSAASNENTSTVLELLTLEFIDDLVADLQSGAVQEALDAEAGNDTVLASAMVVVGASADVVEQTTIADVIMEYGSDDEDGVQECPPGYYSLSGASSCACVVGTFNPYWGQTSCIRSAAGFFANVTALTRSFQCPPGSYSAGEGASECTECALGAYAASSGHTSCVLASSGYVVPTPGATSQTACLTGYIAAGSGGVNCTPCTAGEYAASSGLSSCTLADAGYYVGTKAASSQVACPPGYISGAAASACSPCSAGSFQASSGQASCALASAGMYVGATGASNQTECPAGSYSGSGASECELCSPPFYNPDVGQTECTAAAAGTVVSDYGATAETECPRGSWSSAASTSCTLCELGEYNNKTRQSDCSVCSSPLYTTKTGSYYCDACRKGYYWDTIHWELYGKDALESNDEQCTDCCVDCDDDDGLDCDTDGVVLEGLEVKSGYWRATALSTKTYECSLSHACEGGNDTRTSVQCSHGNKGALCGACKRNYDFDPVANKCLKCKTLAKQFEGAGVLVCVFLLSVVIGIWSLKKFLTKERWAHFKKMAVLVGTGKFNMRDADKFGEMSSSRRKQAEEEAEERQKRLQKSIMTKVKIIVAAYQIATSTQFVIPQVNFPDIFKTVLRASNIIGLDFMSLGSTDCLIHLSYFHKLMVTTLSPFVFTFLVVMFVIARLRIKYGLGHYPDIKTINKKAGHALMYFFLLLIYVALPTCSTNTFRYFSCVRYDRGHGRGDLHALQSDPSIQCTTARYKGWLWYVLLMIAIWPIGFPLGLTILLYCYKERLNPRLDAEEERAIMAHLARVSHPAAQRALPPPEDSATKEEDDEDRDDVDDDDDDDDDEEKSSEDSLSTPKPRETCTLEDPENAFMHCRNKYAAALREIRKLEIRDEDHDLEKIAFVYEEYEPRCWWFPVYEALRRVFMTGVLTMFFPGSLSQVAMGLVFALVSHRVFSEYEPYIEDDDDLISEVAQTQLIIVYFAGMVIYTSTVAEKKEALFQSNVFGIFLILVFTASFSLAAYIVIVDSFGKETFNYLGETAKSKMLSTRENLNRHMSTVYHSTAGLMRRSSDMGQNRRGDDRVDIKDDASDADSAPLVDIHIGDLTTQPTAVDDADVEDTSSVEIDKAERGRREESSGSTNSVASNSIYLVSSSAASDCRHDDDQTWAVAVDDDLV</sequence>
<feature type="transmembrane region" description="Helical" evidence="2">
    <location>
        <begin position="1219"/>
        <end position="1242"/>
    </location>
</feature>
<dbReference type="SMART" id="SM01411">
    <property type="entry name" value="Ephrin_rec_like"/>
    <property type="match status" value="7"/>
</dbReference>
<dbReference type="PANTHER" id="PTHR46967">
    <property type="entry name" value="INSULIN-LIKE GROWTH FACTOR BINDING PROTEIN,N-TERMINAL"/>
    <property type="match status" value="1"/>
</dbReference>